<dbReference type="GO" id="GO:0043164">
    <property type="term" value="P:Gram-negative-bacterium-type cell wall biogenesis"/>
    <property type="evidence" value="ECO:0007669"/>
    <property type="project" value="TreeGrafter"/>
</dbReference>
<feature type="domain" description="DUF218" evidence="1">
    <location>
        <begin position="8"/>
        <end position="148"/>
    </location>
</feature>
<reference evidence="3" key="1">
    <citation type="submission" date="2017-09" db="EMBL/GenBank/DDBJ databases">
        <title>Depth-based differentiation of microbial function through sediment-hosted aquifers and enrichment of novel symbionts in the deep terrestrial subsurface.</title>
        <authorList>
            <person name="Probst A.J."/>
            <person name="Ladd B."/>
            <person name="Jarett J.K."/>
            <person name="Geller-Mcgrath D.E."/>
            <person name="Sieber C.M.K."/>
            <person name="Emerson J.B."/>
            <person name="Anantharaman K."/>
            <person name="Thomas B.C."/>
            <person name="Malmstrom R."/>
            <person name="Stieglmeier M."/>
            <person name="Klingl A."/>
            <person name="Woyke T."/>
            <person name="Ryan C.M."/>
            <person name="Banfield J.F."/>
        </authorList>
    </citation>
    <scope>NUCLEOTIDE SEQUENCE [LARGE SCALE GENOMIC DNA]</scope>
</reference>
<comment type="caution">
    <text evidence="2">The sequence shown here is derived from an EMBL/GenBank/DDBJ whole genome shotgun (WGS) entry which is preliminary data.</text>
</comment>
<dbReference type="PANTHER" id="PTHR30336">
    <property type="entry name" value="INNER MEMBRANE PROTEIN, PROBABLE PERMEASE"/>
    <property type="match status" value="1"/>
</dbReference>
<dbReference type="InterPro" id="IPR051599">
    <property type="entry name" value="Cell_Envelope_Assoc"/>
</dbReference>
<sequence>MKISEQKMIIILGGALKRVKTGFWRTTNYNDDDDNNDNFGIMGDRLRVEAAGYLYQNNLNTFFIASGGKGQLSFIPDAVTVASVIERELKELGMPAKNIIKEEKSHNSFEQLREIAEIARRKKIKTIYLISNQYHLPRLRAMFKYAPGLLGLYKNIKVKLLSSEKICLKYDPQKWKKIIDQSYQSEAMKQRIKLEQQGIRDMKAGKYKFR</sequence>
<dbReference type="GO" id="GO:0005886">
    <property type="term" value="C:plasma membrane"/>
    <property type="evidence" value="ECO:0007669"/>
    <property type="project" value="TreeGrafter"/>
</dbReference>
<dbReference type="CDD" id="cd06259">
    <property type="entry name" value="YdcF-like"/>
    <property type="match status" value="1"/>
</dbReference>
<protein>
    <recommendedName>
        <fullName evidence="1">DUF218 domain-containing protein</fullName>
    </recommendedName>
</protein>
<evidence type="ECO:0000313" key="2">
    <source>
        <dbReference type="EMBL" id="PIR81050.1"/>
    </source>
</evidence>
<evidence type="ECO:0000259" key="1">
    <source>
        <dbReference type="Pfam" id="PF02698"/>
    </source>
</evidence>
<dbReference type="Proteomes" id="UP000229128">
    <property type="component" value="Unassembled WGS sequence"/>
</dbReference>
<dbReference type="InterPro" id="IPR003848">
    <property type="entry name" value="DUF218"/>
</dbReference>
<dbReference type="Pfam" id="PF02698">
    <property type="entry name" value="DUF218"/>
    <property type="match status" value="1"/>
</dbReference>
<dbReference type="Gene3D" id="3.40.50.620">
    <property type="entry name" value="HUPs"/>
    <property type="match status" value="1"/>
</dbReference>
<evidence type="ECO:0000313" key="3">
    <source>
        <dbReference type="Proteomes" id="UP000229128"/>
    </source>
</evidence>
<dbReference type="InterPro" id="IPR014729">
    <property type="entry name" value="Rossmann-like_a/b/a_fold"/>
</dbReference>
<dbReference type="PANTHER" id="PTHR30336:SF4">
    <property type="entry name" value="ENVELOPE BIOGENESIS FACTOR ELYC"/>
    <property type="match status" value="1"/>
</dbReference>
<dbReference type="EMBL" id="PFBQ01000010">
    <property type="protein sequence ID" value="PIR81050.1"/>
    <property type="molecule type" value="Genomic_DNA"/>
</dbReference>
<dbReference type="GO" id="GO:0000270">
    <property type="term" value="P:peptidoglycan metabolic process"/>
    <property type="evidence" value="ECO:0007669"/>
    <property type="project" value="TreeGrafter"/>
</dbReference>
<name>A0A2H0U6E3_9BACT</name>
<dbReference type="AlphaFoldDB" id="A0A2H0U6E3"/>
<proteinExistence type="predicted"/>
<accession>A0A2H0U6E3</accession>
<gene>
    <name evidence="2" type="ORF">COU24_00730</name>
</gene>
<organism evidence="2 3">
    <name type="scientific">Candidatus Kuenenbacteria bacterium CG10_big_fil_rev_8_21_14_0_10_39_14</name>
    <dbReference type="NCBI Taxonomy" id="1974619"/>
    <lineage>
        <taxon>Bacteria</taxon>
        <taxon>Candidatus Kueneniibacteriota</taxon>
    </lineage>
</organism>